<proteinExistence type="predicted"/>
<name>A0A2U2D241_9PSED</name>
<dbReference type="AlphaFoldDB" id="A0A2U2D241"/>
<feature type="transmembrane region" description="Helical" evidence="1">
    <location>
        <begin position="103"/>
        <end position="126"/>
    </location>
</feature>
<keyword evidence="1" id="KW-0812">Transmembrane</keyword>
<keyword evidence="1" id="KW-0472">Membrane</keyword>
<comment type="caution">
    <text evidence="2">The sequence shown here is derived from an EMBL/GenBank/DDBJ whole genome shotgun (WGS) entry which is preliminary data.</text>
</comment>
<dbReference type="Proteomes" id="UP000245056">
    <property type="component" value="Unassembled WGS sequence"/>
</dbReference>
<evidence type="ECO:0000313" key="2">
    <source>
        <dbReference type="EMBL" id="PWE40396.1"/>
    </source>
</evidence>
<organism evidence="2 3">
    <name type="scientific">Pseudomonas prosekii</name>
    <dbReference type="NCBI Taxonomy" id="1148509"/>
    <lineage>
        <taxon>Bacteria</taxon>
        <taxon>Pseudomonadati</taxon>
        <taxon>Pseudomonadota</taxon>
        <taxon>Gammaproteobacteria</taxon>
        <taxon>Pseudomonadales</taxon>
        <taxon>Pseudomonadaceae</taxon>
        <taxon>Pseudomonas</taxon>
    </lineage>
</organism>
<keyword evidence="1" id="KW-1133">Transmembrane helix</keyword>
<gene>
    <name evidence="2" type="ORF">C9I49_23880</name>
</gene>
<evidence type="ECO:0000313" key="3">
    <source>
        <dbReference type="Proteomes" id="UP000245056"/>
    </source>
</evidence>
<protein>
    <submittedName>
        <fullName evidence="2">Uncharacterized protein</fullName>
    </submittedName>
</protein>
<sequence>MLPLILLCTGFCTMVIMSLMRKLVHLENFYLTITWVIIHMVLIAFAFVYDVPKMHHLWFGGSGEIKRTGALASWVGIFFGSAMLALVFISLVEDMALLLGIPFYLVVCGAFLIFLGFMIVVSFGLLNRIRK</sequence>
<evidence type="ECO:0000256" key="1">
    <source>
        <dbReference type="SAM" id="Phobius"/>
    </source>
</evidence>
<accession>A0A2U2D241</accession>
<dbReference type="EMBL" id="QFAW01000045">
    <property type="protein sequence ID" value="PWE40396.1"/>
    <property type="molecule type" value="Genomic_DNA"/>
</dbReference>
<reference evidence="2 3" key="1">
    <citation type="submission" date="2018-05" db="EMBL/GenBank/DDBJ databases">
        <title>Genome sequences of two Antarctic strains of Pseudomonas prosekii: insights into adaptation to extreme conditions.</title>
        <authorList>
            <person name="Snopkova K."/>
            <person name="Dufkova K."/>
            <person name="Cejkova D."/>
            <person name="Sedlacek I."/>
            <person name="Smajs D."/>
        </authorList>
    </citation>
    <scope>NUCLEOTIDE SEQUENCE [LARGE SCALE GENOMIC DNA]</scope>
    <source>
        <strain evidence="2 3">P2673</strain>
    </source>
</reference>
<feature type="transmembrane region" description="Helical" evidence="1">
    <location>
        <begin position="28"/>
        <end position="49"/>
    </location>
</feature>
<feature type="transmembrane region" description="Helical" evidence="1">
    <location>
        <begin position="70"/>
        <end position="91"/>
    </location>
</feature>